<comment type="caution">
    <text evidence="1">The sequence shown here is derived from an EMBL/GenBank/DDBJ whole genome shotgun (WGS) entry which is preliminary data.</text>
</comment>
<reference evidence="1 2" key="1">
    <citation type="submission" date="2017-06" db="EMBL/GenBank/DDBJ databases">
        <authorList>
            <person name="Kim H.J."/>
            <person name="Triplett B.A."/>
        </authorList>
    </citation>
    <scope>NUCLEOTIDE SEQUENCE [LARGE SCALE GENOMIC DNA]</scope>
    <source>
        <strain evidence="1 2">13146</strain>
    </source>
</reference>
<proteinExistence type="predicted"/>
<dbReference type="AlphaFoldDB" id="A0A2D0AK05"/>
<organism evidence="1 2">
    <name type="scientific">Stenotrophomonas maltophilia</name>
    <name type="common">Pseudomonas maltophilia</name>
    <name type="synonym">Xanthomonas maltophilia</name>
    <dbReference type="NCBI Taxonomy" id="40324"/>
    <lineage>
        <taxon>Bacteria</taxon>
        <taxon>Pseudomonadati</taxon>
        <taxon>Pseudomonadota</taxon>
        <taxon>Gammaproteobacteria</taxon>
        <taxon>Lysobacterales</taxon>
        <taxon>Lysobacteraceae</taxon>
        <taxon>Stenotrophomonas</taxon>
        <taxon>Stenotrophomonas maltophilia group</taxon>
    </lineage>
</organism>
<evidence type="ECO:0000313" key="2">
    <source>
        <dbReference type="Proteomes" id="UP000198157"/>
    </source>
</evidence>
<dbReference type="EMBL" id="NIVS01000016">
    <property type="protein sequence ID" value="OWQ54788.1"/>
    <property type="molecule type" value="Genomic_DNA"/>
</dbReference>
<protein>
    <submittedName>
        <fullName evidence="1">Uncharacterized protein</fullName>
    </submittedName>
</protein>
<gene>
    <name evidence="1" type="ORF">CEE60_07270</name>
</gene>
<name>A0A2D0AK05_STEMA</name>
<dbReference type="Proteomes" id="UP000198157">
    <property type="component" value="Unassembled WGS sequence"/>
</dbReference>
<accession>A0A2D0AK05</accession>
<sequence>MNEQNELSEALKASAAAQLAQAEAMMALAQALAESAEATNRLMDYVCQSEDVEADPEAGTYMSGKPR</sequence>
<evidence type="ECO:0000313" key="1">
    <source>
        <dbReference type="EMBL" id="OWQ54788.1"/>
    </source>
</evidence>